<keyword evidence="8 11" id="KW-0472">Membrane</keyword>
<evidence type="ECO:0000256" key="5">
    <source>
        <dbReference type="ARBA" id="ARBA00022692"/>
    </source>
</evidence>
<comment type="subcellular location">
    <subcellularLocation>
        <location evidence="1">Cell membrane</location>
        <topology evidence="1">Multi-pass membrane protein</topology>
    </subcellularLocation>
</comment>
<feature type="transmembrane region" description="Helical" evidence="11">
    <location>
        <begin position="370"/>
        <end position="391"/>
    </location>
</feature>
<feature type="transmembrane region" description="Helical" evidence="11">
    <location>
        <begin position="328"/>
        <end position="349"/>
    </location>
</feature>
<dbReference type="InterPro" id="IPR020846">
    <property type="entry name" value="MFS_dom"/>
</dbReference>
<accession>A0A1M6RTN6</accession>
<evidence type="ECO:0000256" key="9">
    <source>
        <dbReference type="ARBA" id="ARBA00037295"/>
    </source>
</evidence>
<feature type="domain" description="Major facilitator superfamily (MFS) profile" evidence="12">
    <location>
        <begin position="10"/>
        <end position="424"/>
    </location>
</feature>
<proteinExistence type="inferred from homology"/>
<dbReference type="STRING" id="1121421.SAMN02745123_01610"/>
<feature type="transmembrane region" description="Helical" evidence="11">
    <location>
        <begin position="303"/>
        <end position="322"/>
    </location>
</feature>
<dbReference type="InterPro" id="IPR036259">
    <property type="entry name" value="MFS_trans_sf"/>
</dbReference>
<dbReference type="Pfam" id="PF00083">
    <property type="entry name" value="Sugar_tr"/>
    <property type="match status" value="1"/>
</dbReference>
<evidence type="ECO:0000313" key="14">
    <source>
        <dbReference type="Proteomes" id="UP000183997"/>
    </source>
</evidence>
<gene>
    <name evidence="13" type="ORF">SAMN02745123_01610</name>
</gene>
<dbReference type="CDD" id="cd17369">
    <property type="entry name" value="MFS_ShiA_like"/>
    <property type="match status" value="1"/>
</dbReference>
<dbReference type="Gene3D" id="1.20.1250.20">
    <property type="entry name" value="MFS general substrate transporter like domains"/>
    <property type="match status" value="2"/>
</dbReference>
<feature type="transmembrane region" description="Helical" evidence="11">
    <location>
        <begin position="107"/>
        <end position="127"/>
    </location>
</feature>
<feature type="transmembrane region" description="Helical" evidence="11">
    <location>
        <begin position="83"/>
        <end position="101"/>
    </location>
</feature>
<keyword evidence="7 11" id="KW-1133">Transmembrane helix</keyword>
<dbReference type="Proteomes" id="UP000183997">
    <property type="component" value="Unassembled WGS sequence"/>
</dbReference>
<organism evidence="13 14">
    <name type="scientific">Desulforamulus aeronauticus DSM 10349</name>
    <dbReference type="NCBI Taxonomy" id="1121421"/>
    <lineage>
        <taxon>Bacteria</taxon>
        <taxon>Bacillati</taxon>
        <taxon>Bacillota</taxon>
        <taxon>Clostridia</taxon>
        <taxon>Eubacteriales</taxon>
        <taxon>Peptococcaceae</taxon>
        <taxon>Desulforamulus</taxon>
    </lineage>
</organism>
<keyword evidence="6" id="KW-0769">Symport</keyword>
<dbReference type="PANTHER" id="PTHR43045">
    <property type="entry name" value="SHIKIMATE TRANSPORTER"/>
    <property type="match status" value="1"/>
</dbReference>
<feature type="transmembrane region" description="Helical" evidence="11">
    <location>
        <begin position="148"/>
        <end position="171"/>
    </location>
</feature>
<keyword evidence="3" id="KW-0813">Transport</keyword>
<evidence type="ECO:0000256" key="1">
    <source>
        <dbReference type="ARBA" id="ARBA00004651"/>
    </source>
</evidence>
<evidence type="ECO:0000256" key="11">
    <source>
        <dbReference type="SAM" id="Phobius"/>
    </source>
</evidence>
<feature type="transmembrane region" description="Helical" evidence="11">
    <location>
        <begin position="48"/>
        <end position="71"/>
    </location>
</feature>
<evidence type="ECO:0000256" key="8">
    <source>
        <dbReference type="ARBA" id="ARBA00023136"/>
    </source>
</evidence>
<evidence type="ECO:0000256" key="6">
    <source>
        <dbReference type="ARBA" id="ARBA00022847"/>
    </source>
</evidence>
<feature type="transmembrane region" description="Helical" evidence="11">
    <location>
        <begin position="237"/>
        <end position="261"/>
    </location>
</feature>
<evidence type="ECO:0000259" key="12">
    <source>
        <dbReference type="PROSITE" id="PS50850"/>
    </source>
</evidence>
<dbReference type="GO" id="GO:0015293">
    <property type="term" value="F:symporter activity"/>
    <property type="evidence" value="ECO:0007669"/>
    <property type="project" value="UniProtKB-KW"/>
</dbReference>
<name>A0A1M6RTN6_9FIRM</name>
<dbReference type="PANTHER" id="PTHR43045:SF1">
    <property type="entry name" value="SHIKIMATE TRANSPORTER"/>
    <property type="match status" value="1"/>
</dbReference>
<feature type="transmembrane region" description="Helical" evidence="11">
    <location>
        <begin position="183"/>
        <end position="204"/>
    </location>
</feature>
<feature type="transmembrane region" description="Helical" evidence="11">
    <location>
        <begin position="273"/>
        <end position="291"/>
    </location>
</feature>
<dbReference type="GO" id="GO:0005886">
    <property type="term" value="C:plasma membrane"/>
    <property type="evidence" value="ECO:0007669"/>
    <property type="project" value="UniProtKB-SubCell"/>
</dbReference>
<comment type="function">
    <text evidence="9">May be a proton symporter involved in the uptake of osmolytes such as proline and glycine betaine.</text>
</comment>
<dbReference type="PROSITE" id="PS50850">
    <property type="entry name" value="MFS"/>
    <property type="match status" value="1"/>
</dbReference>
<evidence type="ECO:0000313" key="13">
    <source>
        <dbReference type="EMBL" id="SHK35728.1"/>
    </source>
</evidence>
<evidence type="ECO:0000256" key="4">
    <source>
        <dbReference type="ARBA" id="ARBA00022475"/>
    </source>
</evidence>
<dbReference type="FunFam" id="1.20.1250.20:FF:000001">
    <property type="entry name" value="Dicarboxylate MFS transporter"/>
    <property type="match status" value="1"/>
</dbReference>
<feature type="transmembrane region" description="Helical" evidence="11">
    <location>
        <begin position="12"/>
        <end position="36"/>
    </location>
</feature>
<reference evidence="14" key="1">
    <citation type="submission" date="2016-11" db="EMBL/GenBank/DDBJ databases">
        <authorList>
            <person name="Varghese N."/>
            <person name="Submissions S."/>
        </authorList>
    </citation>
    <scope>NUCLEOTIDE SEQUENCE [LARGE SCALE GENOMIC DNA]</scope>
    <source>
        <strain evidence="14">DSM 10349</strain>
    </source>
</reference>
<sequence>MRDKTMLRRITVASLIGATIEWYDFFLYGVVAGIVFNKLYFPSDDPLISTLLAYATFAVGFITRPLGGIIFGHFGDKIGRKSVLVTTLMIMGISTVLIGFVPTYNQIGVWAPICLLMLRIFQGIGLGGEWGGAILMTFESAPKEERGFYASLPQIGLAIGLTLASGVVGLLSFLLSEAQFMAWGWRVAFVLSIFMVAVGMYIRLNVMESPEFQKVKDSKKEVKIPFMELWRGYTGNVLAGMGARYVDGVVFNIFGVFSINYLTSTLDIDRTEALMGVMVAALVMCFTIPYFGRLSDRVGRAKLYLYGSLITGFSAFPAFWLMTNSGGSTFLIWISIIIPFGIFYASVYGPEAALFADLFDARIRYTGISFVYQFSGIFASGLTPIIATALLKVGNGSYVGVCAYVAFSGVISALSAAWLRRRQAEQAQMTSEQNAKIA</sequence>
<dbReference type="OrthoDB" id="9783227at2"/>
<evidence type="ECO:0000256" key="7">
    <source>
        <dbReference type="ARBA" id="ARBA00022989"/>
    </source>
</evidence>
<evidence type="ECO:0000256" key="10">
    <source>
        <dbReference type="ARBA" id="ARBA00039918"/>
    </source>
</evidence>
<keyword evidence="14" id="KW-1185">Reference proteome</keyword>
<evidence type="ECO:0000256" key="2">
    <source>
        <dbReference type="ARBA" id="ARBA00008240"/>
    </source>
</evidence>
<dbReference type="SUPFAM" id="SSF103473">
    <property type="entry name" value="MFS general substrate transporter"/>
    <property type="match status" value="1"/>
</dbReference>
<keyword evidence="5 11" id="KW-0812">Transmembrane</keyword>
<feature type="transmembrane region" description="Helical" evidence="11">
    <location>
        <begin position="397"/>
        <end position="419"/>
    </location>
</feature>
<dbReference type="InterPro" id="IPR011701">
    <property type="entry name" value="MFS"/>
</dbReference>
<dbReference type="EMBL" id="FRAR01000011">
    <property type="protein sequence ID" value="SHK35728.1"/>
    <property type="molecule type" value="Genomic_DNA"/>
</dbReference>
<dbReference type="InterPro" id="IPR005828">
    <property type="entry name" value="MFS_sugar_transport-like"/>
</dbReference>
<dbReference type="Pfam" id="PF07690">
    <property type="entry name" value="MFS_1"/>
    <property type="match status" value="1"/>
</dbReference>
<protein>
    <recommendedName>
        <fullName evidence="10">Putative proline/betaine transporter</fullName>
    </recommendedName>
</protein>
<comment type="similarity">
    <text evidence="2">Belongs to the major facilitator superfamily. Metabolite:H+ Symporter (MHS) family (TC 2.A.1.6) family.</text>
</comment>
<dbReference type="RefSeq" id="WP_072912823.1">
    <property type="nucleotide sequence ID" value="NZ_FRAR01000011.1"/>
</dbReference>
<keyword evidence="4" id="KW-1003">Cell membrane</keyword>
<evidence type="ECO:0000256" key="3">
    <source>
        <dbReference type="ARBA" id="ARBA00022448"/>
    </source>
</evidence>
<dbReference type="AlphaFoldDB" id="A0A1M6RTN6"/>